<feature type="domain" description="Phosphatidic acid phosphatase type 2/haloperoxidase" evidence="2">
    <location>
        <begin position="64"/>
        <end position="180"/>
    </location>
</feature>
<reference evidence="3 4" key="1">
    <citation type="submission" date="2018-12" db="EMBL/GenBank/DDBJ databases">
        <authorList>
            <person name="Feng G."/>
            <person name="Zhu H."/>
        </authorList>
    </citation>
    <scope>NUCLEOTIDE SEQUENCE [LARGE SCALE GENOMIC DNA]</scope>
    <source>
        <strain evidence="3 4">9PBR-2</strain>
    </source>
</reference>
<accession>A0A3R9NZM5</accession>
<dbReference type="SMART" id="SM00014">
    <property type="entry name" value="acidPPc"/>
    <property type="match status" value="1"/>
</dbReference>
<feature type="transmembrane region" description="Helical" evidence="1">
    <location>
        <begin position="63"/>
        <end position="82"/>
    </location>
</feature>
<feature type="transmembrane region" description="Helical" evidence="1">
    <location>
        <begin position="111"/>
        <end position="131"/>
    </location>
</feature>
<dbReference type="InterPro" id="IPR000326">
    <property type="entry name" value="PAP2/HPO"/>
</dbReference>
<dbReference type="SUPFAM" id="SSF48317">
    <property type="entry name" value="Acid phosphatase/Vanadium-dependent haloperoxidase"/>
    <property type="match status" value="1"/>
</dbReference>
<dbReference type="AlphaFoldDB" id="A0A3R9NZM5"/>
<evidence type="ECO:0000313" key="3">
    <source>
        <dbReference type="EMBL" id="RSK25000.1"/>
    </source>
</evidence>
<keyword evidence="1" id="KW-1133">Transmembrane helix</keyword>
<evidence type="ECO:0000256" key="1">
    <source>
        <dbReference type="SAM" id="Phobius"/>
    </source>
</evidence>
<comment type="caution">
    <text evidence="3">The sequence shown here is derived from an EMBL/GenBank/DDBJ whole genome shotgun (WGS) entry which is preliminary data.</text>
</comment>
<dbReference type="PANTHER" id="PTHR14969:SF13">
    <property type="entry name" value="AT30094P"/>
    <property type="match status" value="1"/>
</dbReference>
<gene>
    <name evidence="3" type="ORF">EI290_18425</name>
</gene>
<keyword evidence="4" id="KW-1185">Reference proteome</keyword>
<protein>
    <submittedName>
        <fullName evidence="3">Phosphatase PAP2 family protein</fullName>
    </submittedName>
</protein>
<organism evidence="3 4">
    <name type="scientific">Hymenobacter metallilatus</name>
    <dbReference type="NCBI Taxonomy" id="2493666"/>
    <lineage>
        <taxon>Bacteria</taxon>
        <taxon>Pseudomonadati</taxon>
        <taxon>Bacteroidota</taxon>
        <taxon>Cytophagia</taxon>
        <taxon>Cytophagales</taxon>
        <taxon>Hymenobacteraceae</taxon>
        <taxon>Hymenobacter</taxon>
    </lineage>
</organism>
<dbReference type="EMBL" id="RWIS01000014">
    <property type="protein sequence ID" value="RSK25000.1"/>
    <property type="molecule type" value="Genomic_DNA"/>
</dbReference>
<dbReference type="Pfam" id="PF01569">
    <property type="entry name" value="PAP2"/>
    <property type="match status" value="1"/>
</dbReference>
<evidence type="ECO:0000259" key="2">
    <source>
        <dbReference type="SMART" id="SM00014"/>
    </source>
</evidence>
<evidence type="ECO:0000313" key="4">
    <source>
        <dbReference type="Proteomes" id="UP000280066"/>
    </source>
</evidence>
<keyword evidence="1" id="KW-0812">Transmembrane</keyword>
<keyword evidence="1" id="KW-0472">Membrane</keyword>
<dbReference type="OrthoDB" id="9789113at2"/>
<dbReference type="Proteomes" id="UP000280066">
    <property type="component" value="Unassembled WGS sequence"/>
</dbReference>
<dbReference type="RefSeq" id="WP_125433141.1">
    <property type="nucleotide sequence ID" value="NZ_RWIS01000014.1"/>
</dbReference>
<dbReference type="PANTHER" id="PTHR14969">
    <property type="entry name" value="SPHINGOSINE-1-PHOSPHATE PHOSPHOHYDROLASE"/>
    <property type="match status" value="1"/>
</dbReference>
<name>A0A3R9NZM5_9BACT</name>
<proteinExistence type="predicted"/>
<dbReference type="Gene3D" id="1.20.144.10">
    <property type="entry name" value="Phosphatidic acid phosphatase type 2/haloperoxidase"/>
    <property type="match status" value="2"/>
</dbReference>
<sequence>MLTTLFDILRQADHGLLLALNGRHTSWLDPIMVFASQAKAWLSGYLLLIVVLAYLFRRRAWALLPIIGASVGLADLISARLFKPFFHRLRPSHTLDLGPLLHLPDGPGGQLGFLSSHAANVAALATLLCLLLPPRYRAAKGCAVAWATLVCVSRVYLGVHYPSDVLGGALLGVALGFGGAAVYGRVVRRLAGPVSIPTPELQQA</sequence>
<feature type="transmembrane region" description="Helical" evidence="1">
    <location>
        <begin position="143"/>
        <end position="159"/>
    </location>
</feature>
<feature type="transmembrane region" description="Helical" evidence="1">
    <location>
        <begin position="165"/>
        <end position="183"/>
    </location>
</feature>
<dbReference type="InterPro" id="IPR036938">
    <property type="entry name" value="PAP2/HPO_sf"/>
</dbReference>
<feature type="transmembrane region" description="Helical" evidence="1">
    <location>
        <begin position="38"/>
        <end position="56"/>
    </location>
</feature>